<dbReference type="AlphaFoldDB" id="A0A7V2EEU3"/>
<keyword evidence="2 3" id="KW-0479">Metal-binding</keyword>
<evidence type="ECO:0000256" key="1">
    <source>
        <dbReference type="ARBA" id="ARBA00008635"/>
    </source>
</evidence>
<reference evidence="4" key="1">
    <citation type="journal article" date="2020" name="mSystems">
        <title>Genome- and Community-Level Interaction Insights into Carbon Utilization and Element Cycling Functions of Hydrothermarchaeota in Hydrothermal Sediment.</title>
        <authorList>
            <person name="Zhou Z."/>
            <person name="Liu Y."/>
            <person name="Xu W."/>
            <person name="Pan J."/>
            <person name="Luo Z.H."/>
            <person name="Li M."/>
        </authorList>
    </citation>
    <scope>NUCLEOTIDE SEQUENCE [LARGE SCALE GENOMIC DNA]</scope>
    <source>
        <strain evidence="4">SpSt-186</strain>
    </source>
</reference>
<sequence length="161" mass="18176">MNKNLTELLGYFKMEARITERLFSHLTEASLAQRVTEKDRSLGEMAWHLVTSIPEMLGYLGLQVPGPAPEAPPPASAHELLEAYRQVSQGALTAMAHSWTDQSLSEVHDIYGYRWSKAQIVWALLFHQTHHRGAMTVLMRQAGLKLPEIYGPSRDSQERHG</sequence>
<gene>
    <name evidence="4" type="ORF">ENP06_02760</name>
</gene>
<comment type="caution">
    <text evidence="4">The sequence shown here is derived from an EMBL/GenBank/DDBJ whole genome shotgun (WGS) entry which is preliminary data.</text>
</comment>
<evidence type="ECO:0000256" key="2">
    <source>
        <dbReference type="ARBA" id="ARBA00022723"/>
    </source>
</evidence>
<comment type="similarity">
    <text evidence="1">Belongs to the DinB family.</text>
</comment>
<feature type="binding site" evidence="3">
    <location>
        <position position="127"/>
    </location>
    <ligand>
        <name>a divalent metal cation</name>
        <dbReference type="ChEBI" id="CHEBI:60240"/>
    </ligand>
</feature>
<protein>
    <recommendedName>
        <fullName evidence="5">Damage-inducible protein DinB</fullName>
    </recommendedName>
</protein>
<accession>A0A7V2EEU3</accession>
<organism evidence="4">
    <name type="scientific">Thermoanaerobaculum aquaticum</name>
    <dbReference type="NCBI Taxonomy" id="1312852"/>
    <lineage>
        <taxon>Bacteria</taxon>
        <taxon>Pseudomonadati</taxon>
        <taxon>Acidobacteriota</taxon>
        <taxon>Thermoanaerobaculia</taxon>
        <taxon>Thermoanaerobaculales</taxon>
        <taxon>Thermoanaerobaculaceae</taxon>
        <taxon>Thermoanaerobaculum</taxon>
    </lineage>
</organism>
<evidence type="ECO:0000313" key="4">
    <source>
        <dbReference type="EMBL" id="HEQ88315.1"/>
    </source>
</evidence>
<evidence type="ECO:0008006" key="5">
    <source>
        <dbReference type="Google" id="ProtNLM"/>
    </source>
</evidence>
<dbReference type="SUPFAM" id="SSF109854">
    <property type="entry name" value="DinB/YfiT-like putative metalloenzymes"/>
    <property type="match status" value="1"/>
</dbReference>
<dbReference type="Gene3D" id="1.20.120.450">
    <property type="entry name" value="dinb family like domain"/>
    <property type="match status" value="1"/>
</dbReference>
<feature type="binding site" evidence="3">
    <location>
        <position position="131"/>
    </location>
    <ligand>
        <name>a divalent metal cation</name>
        <dbReference type="ChEBI" id="CHEBI:60240"/>
    </ligand>
</feature>
<feature type="binding site" evidence="3">
    <location>
        <position position="48"/>
    </location>
    <ligand>
        <name>a divalent metal cation</name>
        <dbReference type="ChEBI" id="CHEBI:60240"/>
    </ligand>
</feature>
<dbReference type="InterPro" id="IPR034660">
    <property type="entry name" value="DinB/YfiT-like"/>
</dbReference>
<dbReference type="EMBL" id="DSHW01000207">
    <property type="protein sequence ID" value="HEQ88315.1"/>
    <property type="molecule type" value="Genomic_DNA"/>
</dbReference>
<dbReference type="InterPro" id="IPR007837">
    <property type="entry name" value="DinB"/>
</dbReference>
<dbReference type="Pfam" id="PF05163">
    <property type="entry name" value="DinB"/>
    <property type="match status" value="1"/>
</dbReference>
<name>A0A7V2EEU3_9BACT</name>
<dbReference type="GO" id="GO:0046872">
    <property type="term" value="F:metal ion binding"/>
    <property type="evidence" value="ECO:0007669"/>
    <property type="project" value="UniProtKB-KW"/>
</dbReference>
<evidence type="ECO:0000256" key="3">
    <source>
        <dbReference type="PIRSR" id="PIRSR607837-1"/>
    </source>
</evidence>
<proteinExistence type="inferred from homology"/>